<evidence type="ECO:0000313" key="2">
    <source>
        <dbReference type="EMBL" id="KAK0144847.1"/>
    </source>
</evidence>
<keyword evidence="3" id="KW-1185">Reference proteome</keyword>
<evidence type="ECO:0000256" key="1">
    <source>
        <dbReference type="SAM" id="MobiDB-lite"/>
    </source>
</evidence>
<organism evidence="2 3">
    <name type="scientific">Merluccius polli</name>
    <name type="common">Benguela hake</name>
    <name type="synonym">Merluccius cadenati</name>
    <dbReference type="NCBI Taxonomy" id="89951"/>
    <lineage>
        <taxon>Eukaryota</taxon>
        <taxon>Metazoa</taxon>
        <taxon>Chordata</taxon>
        <taxon>Craniata</taxon>
        <taxon>Vertebrata</taxon>
        <taxon>Euteleostomi</taxon>
        <taxon>Actinopterygii</taxon>
        <taxon>Neopterygii</taxon>
        <taxon>Teleostei</taxon>
        <taxon>Neoteleostei</taxon>
        <taxon>Acanthomorphata</taxon>
        <taxon>Zeiogadaria</taxon>
        <taxon>Gadariae</taxon>
        <taxon>Gadiformes</taxon>
        <taxon>Gadoidei</taxon>
        <taxon>Merlucciidae</taxon>
        <taxon>Merluccius</taxon>
    </lineage>
</organism>
<evidence type="ECO:0000313" key="3">
    <source>
        <dbReference type="Proteomes" id="UP001174136"/>
    </source>
</evidence>
<dbReference type="EMBL" id="JAOPHQ010002959">
    <property type="protein sequence ID" value="KAK0144847.1"/>
    <property type="molecule type" value="Genomic_DNA"/>
</dbReference>
<dbReference type="AlphaFoldDB" id="A0AA47P2U8"/>
<protein>
    <submittedName>
        <fullName evidence="2">Uncharacterized protein</fullName>
    </submittedName>
</protein>
<gene>
    <name evidence="2" type="ORF">N1851_016587</name>
</gene>
<name>A0AA47P2U8_MERPO</name>
<comment type="caution">
    <text evidence="2">The sequence shown here is derived from an EMBL/GenBank/DDBJ whole genome shotgun (WGS) entry which is preliminary data.</text>
</comment>
<feature type="region of interest" description="Disordered" evidence="1">
    <location>
        <begin position="55"/>
        <end position="89"/>
    </location>
</feature>
<feature type="compositionally biased region" description="Basic and acidic residues" evidence="1">
    <location>
        <begin position="59"/>
        <end position="76"/>
    </location>
</feature>
<sequence>MTRRRNFVFRVVSEWPASRSAFSSSWIRLNPRGNKPSKCKSLSSGYEKCHRFTPVLSSKETRTSQNRTEKTHETSRTDCTGGDAQTGGAPTAGRHLAVFRSISQSMRALCGDILQEKLPVLHAHLWHLHFQKALKDSSALSTSQSTPPSVRQSSSRAPIAALPPRPLESVQRSSAGSTIPCCDPLWCTEKTAPAPPERRRRSVYRLYALQSQGPHEPLSDVIIRSAERTVQNTSEKATSAVAYLEVTGADNHSETRRDSERFERFADWRSLTEAISRLIHVAQRFPS</sequence>
<feature type="region of interest" description="Disordered" evidence="1">
    <location>
        <begin position="139"/>
        <end position="177"/>
    </location>
</feature>
<feature type="compositionally biased region" description="Polar residues" evidence="1">
    <location>
        <begin position="139"/>
        <end position="152"/>
    </location>
</feature>
<dbReference type="Proteomes" id="UP001174136">
    <property type="component" value="Unassembled WGS sequence"/>
</dbReference>
<accession>A0AA47P2U8</accession>
<reference evidence="2" key="1">
    <citation type="journal article" date="2023" name="Front. Mar. Sci.">
        <title>A new Merluccius polli reference genome to investigate the effects of global change in West African waters.</title>
        <authorList>
            <person name="Mateo J.L."/>
            <person name="Blanco-Fernandez C."/>
            <person name="Garcia-Vazquez E."/>
            <person name="Machado-Schiaffino G."/>
        </authorList>
    </citation>
    <scope>NUCLEOTIDE SEQUENCE</scope>
    <source>
        <strain evidence="2">C29</strain>
        <tissue evidence="2">Fin</tissue>
    </source>
</reference>
<proteinExistence type="predicted"/>